<dbReference type="AlphaFoldDB" id="A0A3D8TSU2"/>
<dbReference type="GO" id="GO:0016616">
    <property type="term" value="F:oxidoreductase activity, acting on the CH-OH group of donors, NAD or NADP as acceptor"/>
    <property type="evidence" value="ECO:0007669"/>
    <property type="project" value="InterPro"/>
</dbReference>
<evidence type="ECO:0000313" key="6">
    <source>
        <dbReference type="EMBL" id="RDX00846.1"/>
    </source>
</evidence>
<dbReference type="Pfam" id="PF03720">
    <property type="entry name" value="UDPG_MGDP_dh_C"/>
    <property type="match status" value="1"/>
</dbReference>
<dbReference type="PANTHER" id="PTHR43491">
    <property type="entry name" value="UDP-N-ACETYL-D-MANNOSAMINE DEHYDROGENASE"/>
    <property type="match status" value="1"/>
</dbReference>
<organism evidence="6 7">
    <name type="scientific">Listeria kieliensis</name>
    <dbReference type="NCBI Taxonomy" id="1621700"/>
    <lineage>
        <taxon>Bacteria</taxon>
        <taxon>Bacillati</taxon>
        <taxon>Bacillota</taxon>
        <taxon>Bacilli</taxon>
        <taxon>Bacillales</taxon>
        <taxon>Listeriaceae</taxon>
        <taxon>Listeria</taxon>
    </lineage>
</organism>
<dbReference type="GO" id="GO:0000271">
    <property type="term" value="P:polysaccharide biosynthetic process"/>
    <property type="evidence" value="ECO:0007669"/>
    <property type="project" value="InterPro"/>
</dbReference>
<dbReference type="SMART" id="SM00984">
    <property type="entry name" value="UDPG_MGDP_dh_C"/>
    <property type="match status" value="1"/>
</dbReference>
<dbReference type="NCBIfam" id="TIGR03026">
    <property type="entry name" value="NDP-sugDHase"/>
    <property type="match status" value="1"/>
</dbReference>
<protein>
    <submittedName>
        <fullName evidence="6">UDP-N-acetyl-D-mannosamine dehydrogenase</fullName>
    </submittedName>
</protein>
<dbReference type="Pfam" id="PF00984">
    <property type="entry name" value="UDPG_MGDP_dh"/>
    <property type="match status" value="1"/>
</dbReference>
<keyword evidence="7" id="KW-1185">Reference proteome</keyword>
<dbReference type="SUPFAM" id="SSF48179">
    <property type="entry name" value="6-phosphogluconate dehydrogenase C-terminal domain-like"/>
    <property type="match status" value="1"/>
</dbReference>
<dbReference type="PIRSF" id="PIRSF500136">
    <property type="entry name" value="UDP_ManNAc_DH"/>
    <property type="match status" value="1"/>
</dbReference>
<dbReference type="Pfam" id="PF03721">
    <property type="entry name" value="UDPG_MGDP_dh_N"/>
    <property type="match status" value="1"/>
</dbReference>
<evidence type="ECO:0000256" key="1">
    <source>
        <dbReference type="ARBA" id="ARBA00006601"/>
    </source>
</evidence>
<dbReference type="RefSeq" id="WP_115753090.1">
    <property type="nucleotide sequence ID" value="NZ_LARY01000002.1"/>
</dbReference>
<reference evidence="7" key="1">
    <citation type="submission" date="2015-04" db="EMBL/GenBank/DDBJ databases">
        <authorList>
            <person name="Schardt J."/>
            <person name="Mueller-Herbst S."/>
            <person name="Scherer S."/>
            <person name="Huptas C."/>
        </authorList>
    </citation>
    <scope>NUCLEOTIDE SEQUENCE [LARGE SCALE GENOMIC DNA]</scope>
    <source>
        <strain evidence="7">Kiel-L1</strain>
    </source>
</reference>
<accession>A0A3D8TSU2</accession>
<dbReference type="SUPFAM" id="SSF52413">
    <property type="entry name" value="UDP-glucose/GDP-mannose dehydrogenase C-terminal domain"/>
    <property type="match status" value="1"/>
</dbReference>
<name>A0A3D8TSU2_9LIST</name>
<evidence type="ECO:0000256" key="3">
    <source>
        <dbReference type="ARBA" id="ARBA00023027"/>
    </source>
</evidence>
<keyword evidence="3" id="KW-0520">NAD</keyword>
<dbReference type="EMBL" id="LARY01000002">
    <property type="protein sequence ID" value="RDX00846.1"/>
    <property type="molecule type" value="Genomic_DNA"/>
</dbReference>
<evidence type="ECO:0000259" key="5">
    <source>
        <dbReference type="SMART" id="SM00984"/>
    </source>
</evidence>
<dbReference type="InterPro" id="IPR036291">
    <property type="entry name" value="NAD(P)-bd_dom_sf"/>
</dbReference>
<feature type="domain" description="UDP-glucose/GDP-mannose dehydrogenase C-terminal" evidence="5">
    <location>
        <begin position="308"/>
        <end position="400"/>
    </location>
</feature>
<dbReference type="Gene3D" id="3.40.50.720">
    <property type="entry name" value="NAD(P)-binding Rossmann-like Domain"/>
    <property type="match status" value="2"/>
</dbReference>
<keyword evidence="2" id="KW-0560">Oxidoreductase</keyword>
<proteinExistence type="inferred from homology"/>
<gene>
    <name evidence="6" type="ORF">UR08_07690</name>
</gene>
<dbReference type="InterPro" id="IPR028359">
    <property type="entry name" value="UDP_ManNAc/GlcNAc_DH"/>
</dbReference>
<dbReference type="Proteomes" id="UP000257055">
    <property type="component" value="Unassembled WGS sequence"/>
</dbReference>
<dbReference type="InterPro" id="IPR017476">
    <property type="entry name" value="UDP-Glc/GDP-Man"/>
</dbReference>
<evidence type="ECO:0000256" key="2">
    <source>
        <dbReference type="ARBA" id="ARBA00023002"/>
    </source>
</evidence>
<dbReference type="InterPro" id="IPR014027">
    <property type="entry name" value="UDP-Glc/GDP-Man_DH_C"/>
</dbReference>
<dbReference type="InterPro" id="IPR036220">
    <property type="entry name" value="UDP-Glc/GDP-Man_DH_C_sf"/>
</dbReference>
<dbReference type="GO" id="GO:0016628">
    <property type="term" value="F:oxidoreductase activity, acting on the CH-CH group of donors, NAD or NADP as acceptor"/>
    <property type="evidence" value="ECO:0007669"/>
    <property type="project" value="InterPro"/>
</dbReference>
<dbReference type="InterPro" id="IPR008927">
    <property type="entry name" value="6-PGluconate_DH-like_C_sf"/>
</dbReference>
<dbReference type="InterPro" id="IPR001732">
    <property type="entry name" value="UDP-Glc/GDP-Man_DH_N"/>
</dbReference>
<dbReference type="InterPro" id="IPR014026">
    <property type="entry name" value="UDP-Glc/GDP-Man_DH_dimer"/>
</dbReference>
<dbReference type="SUPFAM" id="SSF51735">
    <property type="entry name" value="NAD(P)-binding Rossmann-fold domains"/>
    <property type="match status" value="1"/>
</dbReference>
<dbReference type="GO" id="GO:0051287">
    <property type="term" value="F:NAD binding"/>
    <property type="evidence" value="ECO:0007669"/>
    <property type="project" value="InterPro"/>
</dbReference>
<dbReference type="PIRSF" id="PIRSF000124">
    <property type="entry name" value="UDPglc_GDPman_dh"/>
    <property type="match status" value="1"/>
</dbReference>
<evidence type="ECO:0000313" key="7">
    <source>
        <dbReference type="Proteomes" id="UP000257055"/>
    </source>
</evidence>
<sequence length="425" mass="47206">MKIEVMGLGYIGLPTAIMFAKHGHEVTGVDVVQEVVTTLNNGKIHIEEPGLEAELGRVLETGRFKVQMQVEQADVFIVAVPTPNLDDAFKSCDLTYVEQAMGMIIPHLERGNTIIIESTIAPRTTDTILASKIKQAGFEVGKDIFLVHCPERVLPGNILHELKWNNRIIGGVTKACTLKGVEIYGSFVEGKLLETSAAVAELSKLIENTYRDVNIALANEIVRIGDVLGIDSLEVIRLANYHPRVNIHQPGPGVGGHCLAVDPYFIISEASEETALIQMARQINERTPVFLAQKVRALMKKLGGKKITICGIAYKGNVDDVRESPALKVLDELKKDFEICVHDPHVKRFDWIERDLTRAAQDSDLLLVLTDHDDYQVILEDVFQVMQQRVVFDTKGVVSQTNDRVDYLTLGDLSKIKSHEEKAKI</sequence>
<evidence type="ECO:0000256" key="4">
    <source>
        <dbReference type="PIRNR" id="PIRNR000124"/>
    </source>
</evidence>
<dbReference type="PANTHER" id="PTHR43491:SF2">
    <property type="entry name" value="UDP-N-ACETYL-D-MANNOSAMINE DEHYDROGENASE"/>
    <property type="match status" value="1"/>
</dbReference>
<comment type="similarity">
    <text evidence="1 4">Belongs to the UDP-glucose/GDP-mannose dehydrogenase family.</text>
</comment>
<comment type="caution">
    <text evidence="6">The sequence shown here is derived from an EMBL/GenBank/DDBJ whole genome shotgun (WGS) entry which is preliminary data.</text>
</comment>